<proteinExistence type="predicted"/>
<dbReference type="AlphaFoldDB" id="A0A6I4USL6"/>
<dbReference type="Proteomes" id="UP000469159">
    <property type="component" value="Unassembled WGS sequence"/>
</dbReference>
<name>A0A6I4USL6_9SPHN</name>
<organism evidence="1 2">
    <name type="scientific">Croceibacterium soli</name>
    <dbReference type="NCBI Taxonomy" id="1739690"/>
    <lineage>
        <taxon>Bacteria</taxon>
        <taxon>Pseudomonadati</taxon>
        <taxon>Pseudomonadota</taxon>
        <taxon>Alphaproteobacteria</taxon>
        <taxon>Sphingomonadales</taxon>
        <taxon>Erythrobacteraceae</taxon>
        <taxon>Croceibacterium</taxon>
    </lineage>
</organism>
<evidence type="ECO:0000313" key="2">
    <source>
        <dbReference type="Proteomes" id="UP000469159"/>
    </source>
</evidence>
<protein>
    <submittedName>
        <fullName evidence="1">Uncharacterized protein</fullName>
    </submittedName>
</protein>
<sequence>MNQQTDLTYDRTFELDALRPTSRTDNPAPKSAPACELMFFCGAPFAHVVRYEDHIRTKRKDHESRVLLRNQPPRRWRGFEDMLIPPLADGYVRETNAG</sequence>
<keyword evidence="2" id="KW-1185">Reference proteome</keyword>
<dbReference type="RefSeq" id="WP_160745408.1">
    <property type="nucleotide sequence ID" value="NZ_WTYK01000001.1"/>
</dbReference>
<evidence type="ECO:0000313" key="1">
    <source>
        <dbReference type="EMBL" id="MXP40593.1"/>
    </source>
</evidence>
<gene>
    <name evidence="1" type="ORF">GRI75_02885</name>
</gene>
<dbReference type="EMBL" id="WTYK01000001">
    <property type="protein sequence ID" value="MXP40593.1"/>
    <property type="molecule type" value="Genomic_DNA"/>
</dbReference>
<reference evidence="1 2" key="1">
    <citation type="submission" date="2019-12" db="EMBL/GenBank/DDBJ databases">
        <title>Genomic-based taxomic classification of the family Erythrobacteraceae.</title>
        <authorList>
            <person name="Xu L."/>
        </authorList>
    </citation>
    <scope>NUCLEOTIDE SEQUENCE [LARGE SCALE GENOMIC DNA]</scope>
    <source>
        <strain evidence="1 2">MCCC 1K02066</strain>
    </source>
</reference>
<accession>A0A6I4USL6</accession>
<comment type="caution">
    <text evidence="1">The sequence shown here is derived from an EMBL/GenBank/DDBJ whole genome shotgun (WGS) entry which is preliminary data.</text>
</comment>